<reference evidence="2" key="1">
    <citation type="submission" date="2020-03" db="EMBL/GenBank/DDBJ databases">
        <authorList>
            <person name="Weist P."/>
        </authorList>
    </citation>
    <scope>NUCLEOTIDE SEQUENCE</scope>
</reference>
<dbReference type="Proteomes" id="UP001153269">
    <property type="component" value="Unassembled WGS sequence"/>
</dbReference>
<dbReference type="EMBL" id="CADEAL010002223">
    <property type="protein sequence ID" value="CAB1438920.1"/>
    <property type="molecule type" value="Genomic_DNA"/>
</dbReference>
<evidence type="ECO:0000256" key="1">
    <source>
        <dbReference type="SAM" id="MobiDB-lite"/>
    </source>
</evidence>
<gene>
    <name evidence="2" type="ORF">PLEPLA_LOCUS26780</name>
</gene>
<dbReference type="AlphaFoldDB" id="A0A9N7YT66"/>
<sequence>MSMQGSVLAVGKCLACLEFMSPVLPASSPPWGNTSFQPRPGEERGESGPLGLGFQHWRIQQCFYSVTAGMCRGRGRKEEARGERGVVWWNRETGK</sequence>
<protein>
    <submittedName>
        <fullName evidence="2">Uncharacterized protein</fullName>
    </submittedName>
</protein>
<accession>A0A9N7YT66</accession>
<keyword evidence="3" id="KW-1185">Reference proteome</keyword>
<comment type="caution">
    <text evidence="2">The sequence shown here is derived from an EMBL/GenBank/DDBJ whole genome shotgun (WGS) entry which is preliminary data.</text>
</comment>
<evidence type="ECO:0000313" key="2">
    <source>
        <dbReference type="EMBL" id="CAB1438920.1"/>
    </source>
</evidence>
<feature type="region of interest" description="Disordered" evidence="1">
    <location>
        <begin position="24"/>
        <end position="50"/>
    </location>
</feature>
<evidence type="ECO:0000313" key="3">
    <source>
        <dbReference type="Proteomes" id="UP001153269"/>
    </source>
</evidence>
<name>A0A9N7YT66_PLEPL</name>
<proteinExistence type="predicted"/>
<organism evidence="2 3">
    <name type="scientific">Pleuronectes platessa</name>
    <name type="common">European plaice</name>
    <dbReference type="NCBI Taxonomy" id="8262"/>
    <lineage>
        <taxon>Eukaryota</taxon>
        <taxon>Metazoa</taxon>
        <taxon>Chordata</taxon>
        <taxon>Craniata</taxon>
        <taxon>Vertebrata</taxon>
        <taxon>Euteleostomi</taxon>
        <taxon>Actinopterygii</taxon>
        <taxon>Neopterygii</taxon>
        <taxon>Teleostei</taxon>
        <taxon>Neoteleostei</taxon>
        <taxon>Acanthomorphata</taxon>
        <taxon>Carangaria</taxon>
        <taxon>Pleuronectiformes</taxon>
        <taxon>Pleuronectoidei</taxon>
        <taxon>Pleuronectidae</taxon>
        <taxon>Pleuronectes</taxon>
    </lineage>
</organism>